<evidence type="ECO:0000313" key="4">
    <source>
        <dbReference type="EMBL" id="QXJ22343.1"/>
    </source>
</evidence>
<evidence type="ECO:0000313" key="5">
    <source>
        <dbReference type="Proteomes" id="UP001049518"/>
    </source>
</evidence>
<proteinExistence type="predicted"/>
<dbReference type="RefSeq" id="WP_231335570.1">
    <property type="nucleotide sequence ID" value="NZ_CP059572.1"/>
</dbReference>
<dbReference type="PANTHER" id="PTHR30055">
    <property type="entry name" value="HTH-TYPE TRANSCRIPTIONAL REGULATOR RUTR"/>
    <property type="match status" value="1"/>
</dbReference>
<dbReference type="Pfam" id="PF00440">
    <property type="entry name" value="TetR_N"/>
    <property type="match status" value="1"/>
</dbReference>
<dbReference type="EMBL" id="CP059572">
    <property type="protein sequence ID" value="QXJ22343.1"/>
    <property type="molecule type" value="Genomic_DNA"/>
</dbReference>
<dbReference type="InterPro" id="IPR009057">
    <property type="entry name" value="Homeodomain-like_sf"/>
</dbReference>
<feature type="domain" description="HTH tetR-type" evidence="3">
    <location>
        <begin position="11"/>
        <end position="71"/>
    </location>
</feature>
<accession>A0ABX8QZX8</accession>
<dbReference type="PRINTS" id="PR00455">
    <property type="entry name" value="HTHTETR"/>
</dbReference>
<keyword evidence="1 2" id="KW-0238">DNA-binding</keyword>
<dbReference type="InterPro" id="IPR001647">
    <property type="entry name" value="HTH_TetR"/>
</dbReference>
<dbReference type="PROSITE" id="PS50977">
    <property type="entry name" value="HTH_TETR_2"/>
    <property type="match status" value="1"/>
</dbReference>
<sequence length="190" mass="20809">MATPRRLSTADERRTTVVRTATDAFAARGYYGTTTTEVARHAGISQAYLYRLFPGKEALFVAVVNHCADRILQCLADSAAQVRSGDPEAILFAMGDAYARLIVDRNLPMVLMQAKCAASEPAIGEAIRACYAEAVEYVREVSGASEGQIQMYFLRGFWCDAVTAMAIDQVDAPWARTLARGLAHYPPQEH</sequence>
<keyword evidence="5" id="KW-1185">Reference proteome</keyword>
<protein>
    <submittedName>
        <fullName evidence="4">TetR/AcrR family transcriptional regulator</fullName>
    </submittedName>
</protein>
<gene>
    <name evidence="4" type="ORF">AGRA3207_003332</name>
</gene>
<name>A0ABX8QZX8_9ACTN</name>
<evidence type="ECO:0000256" key="2">
    <source>
        <dbReference type="PROSITE-ProRule" id="PRU00335"/>
    </source>
</evidence>
<dbReference type="Gene3D" id="1.10.357.10">
    <property type="entry name" value="Tetracycline Repressor, domain 2"/>
    <property type="match status" value="1"/>
</dbReference>
<dbReference type="Proteomes" id="UP001049518">
    <property type="component" value="Chromosome"/>
</dbReference>
<dbReference type="PANTHER" id="PTHR30055:SF146">
    <property type="entry name" value="HTH-TYPE TRANSCRIPTIONAL DUAL REGULATOR CECR"/>
    <property type="match status" value="1"/>
</dbReference>
<evidence type="ECO:0000259" key="3">
    <source>
        <dbReference type="PROSITE" id="PS50977"/>
    </source>
</evidence>
<organism evidence="4 5">
    <name type="scientific">Actinomadura graeca</name>
    <dbReference type="NCBI Taxonomy" id="2750812"/>
    <lineage>
        <taxon>Bacteria</taxon>
        <taxon>Bacillati</taxon>
        <taxon>Actinomycetota</taxon>
        <taxon>Actinomycetes</taxon>
        <taxon>Streptosporangiales</taxon>
        <taxon>Thermomonosporaceae</taxon>
        <taxon>Actinomadura</taxon>
    </lineage>
</organism>
<dbReference type="SUPFAM" id="SSF46689">
    <property type="entry name" value="Homeodomain-like"/>
    <property type="match status" value="1"/>
</dbReference>
<reference evidence="4" key="1">
    <citation type="submission" date="2020-07" db="EMBL/GenBank/DDBJ databases">
        <authorList>
            <person name="Tarantini F.S."/>
            <person name="Hong K.W."/>
            <person name="Chan K.G."/>
        </authorList>
    </citation>
    <scope>NUCLEOTIDE SEQUENCE</scope>
    <source>
        <strain evidence="4">32-07</strain>
    </source>
</reference>
<evidence type="ECO:0000256" key="1">
    <source>
        <dbReference type="ARBA" id="ARBA00023125"/>
    </source>
</evidence>
<dbReference type="Gene3D" id="1.10.10.60">
    <property type="entry name" value="Homeodomain-like"/>
    <property type="match status" value="1"/>
</dbReference>
<dbReference type="InterPro" id="IPR050109">
    <property type="entry name" value="HTH-type_TetR-like_transc_reg"/>
</dbReference>
<feature type="DNA-binding region" description="H-T-H motif" evidence="2">
    <location>
        <begin position="34"/>
        <end position="53"/>
    </location>
</feature>